<accession>H7EGY8</accession>
<dbReference type="Pfam" id="PF00749">
    <property type="entry name" value="tRNA-synt_1c"/>
    <property type="match status" value="1"/>
</dbReference>
<feature type="binding site" evidence="7">
    <location>
        <begin position="5"/>
        <end position="9"/>
    </location>
    <ligand>
        <name>L-glutamate</name>
        <dbReference type="ChEBI" id="CHEBI:29985"/>
    </ligand>
</feature>
<feature type="domain" description="Glutamyl/glutaminyl-tRNA synthetase class Ib catalytic" evidence="9">
    <location>
        <begin position="5"/>
        <end position="269"/>
    </location>
</feature>
<keyword evidence="3 7" id="KW-0547">Nucleotide-binding</keyword>
<evidence type="ECO:0000256" key="4">
    <source>
        <dbReference type="ARBA" id="ARBA00022833"/>
    </source>
</evidence>
<feature type="short sequence motif" description="'HIGH' region" evidence="7">
    <location>
        <begin position="8"/>
        <end position="18"/>
    </location>
</feature>
<comment type="cofactor">
    <cofactor evidence="7">
        <name>Zn(2+)</name>
        <dbReference type="ChEBI" id="CHEBI:29105"/>
    </cofactor>
    <text evidence="7">Binds 1 zinc ion per subunit.</text>
</comment>
<name>H7EGY8_9SPIR</name>
<dbReference type="STRING" id="907348.TresaDRAFT_2762"/>
<dbReference type="InterPro" id="IPR014729">
    <property type="entry name" value="Rossmann-like_a/b/a_fold"/>
</dbReference>
<dbReference type="GO" id="GO:0006424">
    <property type="term" value="P:glutamyl-tRNA aminoacylation"/>
    <property type="evidence" value="ECO:0007669"/>
    <property type="project" value="InterPro"/>
</dbReference>
<feature type="binding site" evidence="7">
    <location>
        <position position="123"/>
    </location>
    <ligand>
        <name>Zn(2+)</name>
        <dbReference type="ChEBI" id="CHEBI:29105"/>
    </ligand>
</feature>
<evidence type="ECO:0000259" key="9">
    <source>
        <dbReference type="Pfam" id="PF00749"/>
    </source>
</evidence>
<dbReference type="EC" id="6.1.1.-" evidence="7"/>
<keyword evidence="2 7" id="KW-0479">Metal-binding</keyword>
<keyword evidence="6 7" id="KW-0030">Aminoacyl-tRNA synthetase</keyword>
<dbReference type="NCBIfam" id="NF004314">
    <property type="entry name" value="PRK05710.1-3"/>
    <property type="match status" value="1"/>
</dbReference>
<dbReference type="GO" id="GO:0004818">
    <property type="term" value="F:glutamate-tRNA ligase activity"/>
    <property type="evidence" value="ECO:0007669"/>
    <property type="project" value="TreeGrafter"/>
</dbReference>
<evidence type="ECO:0000313" key="10">
    <source>
        <dbReference type="EMBL" id="EIC03146.1"/>
    </source>
</evidence>
<dbReference type="Proteomes" id="UP000003571">
    <property type="component" value="Unassembled WGS sequence"/>
</dbReference>
<comment type="similarity">
    <text evidence="7">Belongs to the class-I aminoacyl-tRNA synthetase family. GluQ subfamily.</text>
</comment>
<dbReference type="InterPro" id="IPR022380">
    <property type="entry name" value="Glu-Q_tRNA(Asp)_Synthase"/>
</dbReference>
<evidence type="ECO:0000256" key="3">
    <source>
        <dbReference type="ARBA" id="ARBA00022741"/>
    </source>
</evidence>
<keyword evidence="11" id="KW-1185">Reference proteome</keyword>
<evidence type="ECO:0000256" key="5">
    <source>
        <dbReference type="ARBA" id="ARBA00022840"/>
    </source>
</evidence>
<dbReference type="PANTHER" id="PTHR43311:SF1">
    <property type="entry name" value="GLUTAMYL-Q TRNA(ASP) SYNTHETASE"/>
    <property type="match status" value="1"/>
</dbReference>
<dbReference type="Gene3D" id="3.40.50.620">
    <property type="entry name" value="HUPs"/>
    <property type="match status" value="1"/>
</dbReference>
<feature type="binding site" evidence="7">
    <location>
        <position position="182"/>
    </location>
    <ligand>
        <name>L-glutamate</name>
        <dbReference type="ChEBI" id="CHEBI:29985"/>
    </ligand>
</feature>
<dbReference type="EMBL" id="AGRW01000020">
    <property type="protein sequence ID" value="EIC03146.1"/>
    <property type="molecule type" value="Genomic_DNA"/>
</dbReference>
<comment type="caution">
    <text evidence="10">The sequence shown here is derived from an EMBL/GenBank/DDBJ whole genome shotgun (WGS) entry which is preliminary data.</text>
</comment>
<dbReference type="GO" id="GO:0008270">
    <property type="term" value="F:zinc ion binding"/>
    <property type="evidence" value="ECO:0007669"/>
    <property type="project" value="UniProtKB-UniRule"/>
</dbReference>
<evidence type="ECO:0000256" key="2">
    <source>
        <dbReference type="ARBA" id="ARBA00022723"/>
    </source>
</evidence>
<dbReference type="GO" id="GO:0006400">
    <property type="term" value="P:tRNA modification"/>
    <property type="evidence" value="ECO:0007669"/>
    <property type="project" value="InterPro"/>
</dbReference>
<keyword evidence="8" id="KW-0648">Protein biosynthesis</keyword>
<evidence type="ECO:0000313" key="11">
    <source>
        <dbReference type="Proteomes" id="UP000003571"/>
    </source>
</evidence>
<feature type="binding site" evidence="7">
    <location>
        <position position="241"/>
    </location>
    <ligand>
        <name>ATP</name>
        <dbReference type="ChEBI" id="CHEBI:30616"/>
    </ligand>
</feature>
<proteinExistence type="inferred from homology"/>
<dbReference type="GO" id="GO:0005829">
    <property type="term" value="C:cytosol"/>
    <property type="evidence" value="ECO:0007669"/>
    <property type="project" value="TreeGrafter"/>
</dbReference>
<comment type="function">
    <text evidence="7">Catalyzes the tRNA-independent activation of glutamate in presence of ATP and the subsequent transfer of glutamate onto a tRNA(Asp). Glutamate is transferred on the 2-amino-5-(4,5-dihydroxy-2-cyclopenten-1-yl) moiety of the queuosine in the wobble position of the QUC anticodon.</text>
</comment>
<feature type="short sequence motif" description="'KMSKS' region" evidence="7">
    <location>
        <begin position="238"/>
        <end position="242"/>
    </location>
</feature>
<feature type="binding site" evidence="7">
    <location>
        <position position="119"/>
    </location>
    <ligand>
        <name>Zn(2+)</name>
        <dbReference type="ChEBI" id="CHEBI:29105"/>
    </ligand>
</feature>
<dbReference type="PRINTS" id="PR00987">
    <property type="entry name" value="TRNASYNTHGLU"/>
</dbReference>
<dbReference type="PATRIC" id="fig|907348.3.peg.43"/>
<dbReference type="PROSITE" id="PS00178">
    <property type="entry name" value="AA_TRNA_LIGASE_I"/>
    <property type="match status" value="1"/>
</dbReference>
<evidence type="ECO:0000256" key="1">
    <source>
        <dbReference type="ARBA" id="ARBA00022598"/>
    </source>
</evidence>
<gene>
    <name evidence="7" type="primary">gluQ</name>
    <name evidence="10" type="ORF">TresaDRAFT_2762</name>
</gene>
<dbReference type="InterPro" id="IPR001412">
    <property type="entry name" value="aa-tRNA-synth_I_CS"/>
</dbReference>
<dbReference type="AlphaFoldDB" id="H7EGY8"/>
<keyword evidence="5 7" id="KW-0067">ATP-binding</keyword>
<feature type="binding site" evidence="7">
    <location>
        <position position="97"/>
    </location>
    <ligand>
        <name>Zn(2+)</name>
        <dbReference type="ChEBI" id="CHEBI:29105"/>
    </ligand>
</feature>
<keyword evidence="4 7" id="KW-0862">Zinc</keyword>
<sequence length="301" mass="33878">MKVGRFAPSPSGRMHLGNVYAALLSWLSARSSGGRWIVRIEDLDRQRCRPCYSDMLLDDIRWLGLEWDGEVVRQSERTALYEEAFSALSNEGLVYPCFCRRADLLASSAPHSSDGIPVYSGKCRNIAPLERNALMEKRAPSWRVRVGGISEFEDGHYGAQRILLEDDFGDFVVRRADGNFAYQLAVVVDDADEGVTEVVRGRDLLASAHGQLFLYRALSLPAPSFSHIPLLVSSDGRRLSKRERDVDMEFLRSRFTPEFVVGKILHMCGFVEEVRPVALSEAVSLFSWNALPSEDIVFRPF</sequence>
<dbReference type="SUPFAM" id="SSF52374">
    <property type="entry name" value="Nucleotidylyl transferase"/>
    <property type="match status" value="1"/>
</dbReference>
<reference evidence="10 11" key="1">
    <citation type="submission" date="2011-09" db="EMBL/GenBank/DDBJ databases">
        <title>The draft genome of Treponema saccharophilum DSM 2985.</title>
        <authorList>
            <consortium name="US DOE Joint Genome Institute (JGI-PGF)"/>
            <person name="Lucas S."/>
            <person name="Copeland A."/>
            <person name="Lapidus A."/>
            <person name="Glavina del Rio T."/>
            <person name="Dalin E."/>
            <person name="Tice H."/>
            <person name="Bruce D."/>
            <person name="Goodwin L."/>
            <person name="Pitluck S."/>
            <person name="Peters L."/>
            <person name="Kyrpides N."/>
            <person name="Mavromatis K."/>
            <person name="Ivanova N."/>
            <person name="Markowitz V."/>
            <person name="Cheng J.-F."/>
            <person name="Hugenholtz P."/>
            <person name="Woyke T."/>
            <person name="Wu D."/>
            <person name="Gronow S."/>
            <person name="Wellnitz S."/>
            <person name="Brambilla E."/>
            <person name="Klenk H.-P."/>
            <person name="Eisen J.A."/>
        </authorList>
    </citation>
    <scope>NUCLEOTIDE SEQUENCE [LARGE SCALE GENOMIC DNA]</scope>
    <source>
        <strain evidence="10 11">DSM 2985</strain>
    </source>
</reference>
<dbReference type="InterPro" id="IPR020058">
    <property type="entry name" value="Glu/Gln-tRNA-synth_Ib_cat-dom"/>
</dbReference>
<dbReference type="RefSeq" id="WP_002701721.1">
    <property type="nucleotide sequence ID" value="NZ_AGRW01000020.1"/>
</dbReference>
<dbReference type="NCBIfam" id="NF004315">
    <property type="entry name" value="PRK05710.1-4"/>
    <property type="match status" value="1"/>
</dbReference>
<evidence type="ECO:0000256" key="6">
    <source>
        <dbReference type="ARBA" id="ARBA00023146"/>
    </source>
</evidence>
<dbReference type="eggNOG" id="COG0008">
    <property type="taxonomic scope" value="Bacteria"/>
</dbReference>
<organism evidence="10 11">
    <name type="scientific">Treponema saccharophilum DSM 2985</name>
    <dbReference type="NCBI Taxonomy" id="907348"/>
    <lineage>
        <taxon>Bacteria</taxon>
        <taxon>Pseudomonadati</taxon>
        <taxon>Spirochaetota</taxon>
        <taxon>Spirochaetia</taxon>
        <taxon>Spirochaetales</taxon>
        <taxon>Treponemataceae</taxon>
        <taxon>Treponema</taxon>
    </lineage>
</organism>
<evidence type="ECO:0000256" key="8">
    <source>
        <dbReference type="RuleBase" id="RU363037"/>
    </source>
</evidence>
<dbReference type="PANTHER" id="PTHR43311">
    <property type="entry name" value="GLUTAMATE--TRNA LIGASE"/>
    <property type="match status" value="1"/>
</dbReference>
<feature type="binding site" evidence="7">
    <location>
        <position position="41"/>
    </location>
    <ligand>
        <name>L-glutamate</name>
        <dbReference type="ChEBI" id="CHEBI:29985"/>
    </ligand>
</feature>
<dbReference type="InterPro" id="IPR049940">
    <property type="entry name" value="GluQ/Sye"/>
</dbReference>
<dbReference type="GO" id="GO:0005524">
    <property type="term" value="F:ATP binding"/>
    <property type="evidence" value="ECO:0007669"/>
    <property type="project" value="UniProtKB-KW"/>
</dbReference>
<dbReference type="OrthoDB" id="9807503at2"/>
<dbReference type="HAMAP" id="MF_01428">
    <property type="entry name" value="Glu_Q_tRNA_synth"/>
    <property type="match status" value="1"/>
</dbReference>
<keyword evidence="1 7" id="KW-0436">Ligase</keyword>
<dbReference type="InterPro" id="IPR000924">
    <property type="entry name" value="Glu/Gln-tRNA-synth"/>
</dbReference>
<protein>
    <recommendedName>
        <fullName evidence="7">Glutamyl-Q tRNA(Asp) synthetase</fullName>
        <shortName evidence="7">Glu-Q-RSs</shortName>
        <ecNumber evidence="7">6.1.1.-</ecNumber>
    </recommendedName>
</protein>
<feature type="binding site" evidence="7">
    <location>
        <position position="200"/>
    </location>
    <ligand>
        <name>L-glutamate</name>
        <dbReference type="ChEBI" id="CHEBI:29985"/>
    </ligand>
</feature>
<dbReference type="NCBIfam" id="TIGR03838">
    <property type="entry name" value="queuosine_YadB"/>
    <property type="match status" value="1"/>
</dbReference>
<evidence type="ECO:0000256" key="7">
    <source>
        <dbReference type="HAMAP-Rule" id="MF_01428"/>
    </source>
</evidence>
<feature type="binding site" evidence="7">
    <location>
        <position position="99"/>
    </location>
    <ligand>
        <name>Zn(2+)</name>
        <dbReference type="ChEBI" id="CHEBI:29105"/>
    </ligand>
</feature>